<accession>A0A9E7ADN7</accession>
<organism evidence="1 2">
    <name type="scientific">Lancefieldella parvula</name>
    <dbReference type="NCBI Taxonomy" id="1382"/>
    <lineage>
        <taxon>Bacteria</taxon>
        <taxon>Bacillati</taxon>
        <taxon>Actinomycetota</taxon>
        <taxon>Coriobacteriia</taxon>
        <taxon>Coriobacteriales</taxon>
        <taxon>Atopobiaceae</taxon>
        <taxon>Lancefieldella</taxon>
    </lineage>
</organism>
<name>A0A9E7ADN7_9ACTN</name>
<gene>
    <name evidence="1" type="ORF">M3I19_01410</name>
</gene>
<dbReference type="AlphaFoldDB" id="A0A9E7ADN7"/>
<evidence type="ECO:0000313" key="1">
    <source>
        <dbReference type="EMBL" id="UQF78380.1"/>
    </source>
</evidence>
<dbReference type="EMBL" id="CP097092">
    <property type="protein sequence ID" value="UQF78380.1"/>
    <property type="molecule type" value="Genomic_DNA"/>
</dbReference>
<dbReference type="Proteomes" id="UP000831562">
    <property type="component" value="Chromosome"/>
</dbReference>
<evidence type="ECO:0000313" key="2">
    <source>
        <dbReference type="Proteomes" id="UP000831562"/>
    </source>
</evidence>
<reference evidence="1" key="1">
    <citation type="submission" date="2022-05" db="EMBL/GenBank/DDBJ databases">
        <title>Using nanopore sequencing to obtain complete genomes from saliva samples.</title>
        <authorList>
            <person name="Baker J.L."/>
        </authorList>
    </citation>
    <scope>NUCLEOTIDE SEQUENCE</scope>
    <source>
        <strain evidence="1">JCVI-JB-Lp32</strain>
    </source>
</reference>
<proteinExistence type="predicted"/>
<sequence length="77" mass="8971">MSGIDWHLFFKEYWSLRFGNKISKEVIDFFDEGNFNDSYFFYREDNLLDLFVRKAAECGCGKIGMDAEPHEDSDGGV</sequence>
<protein>
    <submittedName>
        <fullName evidence="1">Uncharacterized protein</fullName>
    </submittedName>
</protein>